<dbReference type="CDD" id="cd01991">
    <property type="entry name" value="Asn_synthase_B_C"/>
    <property type="match status" value="1"/>
</dbReference>
<evidence type="ECO:0000256" key="4">
    <source>
        <dbReference type="ARBA" id="ARBA00022962"/>
    </source>
</evidence>
<organism evidence="6 7">
    <name type="scientific">Marasmius crinis-equi</name>
    <dbReference type="NCBI Taxonomy" id="585013"/>
    <lineage>
        <taxon>Eukaryota</taxon>
        <taxon>Fungi</taxon>
        <taxon>Dikarya</taxon>
        <taxon>Basidiomycota</taxon>
        <taxon>Agaricomycotina</taxon>
        <taxon>Agaricomycetes</taxon>
        <taxon>Agaricomycetidae</taxon>
        <taxon>Agaricales</taxon>
        <taxon>Marasmiineae</taxon>
        <taxon>Marasmiaceae</taxon>
        <taxon>Marasmius</taxon>
    </lineage>
</organism>
<keyword evidence="4" id="KW-0315">Glutamine amidotransferase</keyword>
<dbReference type="SUPFAM" id="SSF56235">
    <property type="entry name" value="N-terminal nucleophile aminohydrolases (Ntn hydrolases)"/>
    <property type="match status" value="1"/>
</dbReference>
<keyword evidence="2" id="KW-0547">Nucleotide-binding</keyword>
<dbReference type="SUPFAM" id="SSF52402">
    <property type="entry name" value="Adenine nucleotide alpha hydrolases-like"/>
    <property type="match status" value="1"/>
</dbReference>
<dbReference type="Pfam" id="PF13537">
    <property type="entry name" value="GATase_7"/>
    <property type="match status" value="1"/>
</dbReference>
<dbReference type="InterPro" id="IPR029055">
    <property type="entry name" value="Ntn_hydrolases_N"/>
</dbReference>
<dbReference type="InterPro" id="IPR014729">
    <property type="entry name" value="Rossmann-like_a/b/a_fold"/>
</dbReference>
<name>A0ABR3EX16_9AGAR</name>
<comment type="similarity">
    <text evidence="1">Belongs to the asparagine synthetase family.</text>
</comment>
<evidence type="ECO:0000256" key="1">
    <source>
        <dbReference type="ARBA" id="ARBA00005752"/>
    </source>
</evidence>
<gene>
    <name evidence="6" type="ORF">V5O48_014538</name>
</gene>
<accession>A0ABR3EX16</accession>
<reference evidence="6 7" key="1">
    <citation type="submission" date="2024-02" db="EMBL/GenBank/DDBJ databases">
        <title>A draft genome for the cacao thread blight pathogen Marasmius crinis-equi.</title>
        <authorList>
            <person name="Cohen S.P."/>
            <person name="Baruah I.K."/>
            <person name="Amoako-Attah I."/>
            <person name="Bukari Y."/>
            <person name="Meinhardt L.W."/>
            <person name="Bailey B.A."/>
        </authorList>
    </citation>
    <scope>NUCLEOTIDE SEQUENCE [LARGE SCALE GENOMIC DNA]</scope>
    <source>
        <strain evidence="6 7">GH-76</strain>
    </source>
</reference>
<dbReference type="InterPro" id="IPR033738">
    <property type="entry name" value="AsnB_N"/>
</dbReference>
<proteinExistence type="inferred from homology"/>
<dbReference type="PANTHER" id="PTHR43284">
    <property type="entry name" value="ASPARAGINE SYNTHETASE (GLUTAMINE-HYDROLYZING)"/>
    <property type="match status" value="1"/>
</dbReference>
<dbReference type="PIRSF" id="PIRSF001589">
    <property type="entry name" value="Asn_synthetase_glu-h"/>
    <property type="match status" value="1"/>
</dbReference>
<evidence type="ECO:0000256" key="2">
    <source>
        <dbReference type="ARBA" id="ARBA00022741"/>
    </source>
</evidence>
<dbReference type="Gene3D" id="3.60.20.10">
    <property type="entry name" value="Glutamine Phosphoribosylpyrophosphate, subunit 1, domain 1"/>
    <property type="match status" value="1"/>
</dbReference>
<dbReference type="Pfam" id="PF00733">
    <property type="entry name" value="Asn_synthase"/>
    <property type="match status" value="1"/>
</dbReference>
<evidence type="ECO:0000313" key="7">
    <source>
        <dbReference type="Proteomes" id="UP001465976"/>
    </source>
</evidence>
<dbReference type="InterPro" id="IPR051786">
    <property type="entry name" value="ASN_synthetase/amidase"/>
</dbReference>
<dbReference type="CDD" id="cd00712">
    <property type="entry name" value="AsnB"/>
    <property type="match status" value="1"/>
</dbReference>
<keyword evidence="7" id="KW-1185">Reference proteome</keyword>
<protein>
    <recommendedName>
        <fullName evidence="5">Glutamine amidotransferase type-2 domain-containing protein</fullName>
    </recommendedName>
</protein>
<dbReference type="Proteomes" id="UP001465976">
    <property type="component" value="Unassembled WGS sequence"/>
</dbReference>
<dbReference type="NCBIfam" id="TIGR01536">
    <property type="entry name" value="asn_synth_AEB"/>
    <property type="match status" value="1"/>
</dbReference>
<evidence type="ECO:0000256" key="3">
    <source>
        <dbReference type="ARBA" id="ARBA00022840"/>
    </source>
</evidence>
<dbReference type="InterPro" id="IPR017932">
    <property type="entry name" value="GATase_2_dom"/>
</dbReference>
<evidence type="ECO:0000313" key="6">
    <source>
        <dbReference type="EMBL" id="KAL0567451.1"/>
    </source>
</evidence>
<evidence type="ECO:0000259" key="5">
    <source>
        <dbReference type="PROSITE" id="PS51278"/>
    </source>
</evidence>
<feature type="domain" description="Glutamine amidotransferase type-2" evidence="5">
    <location>
        <begin position="2"/>
        <end position="202"/>
    </location>
</feature>
<dbReference type="InterPro" id="IPR006426">
    <property type="entry name" value="Asn_synth_AEB"/>
</dbReference>
<dbReference type="PROSITE" id="PS51278">
    <property type="entry name" value="GATASE_TYPE_2"/>
    <property type="match status" value="1"/>
</dbReference>
<keyword evidence="3" id="KW-0067">ATP-binding</keyword>
<sequence>MCGISAIRFSSTQTQAKPLDNLETLLAESCRTLNHRGPDSHGIFVDREGLVGLSHARLSIVDIEGGSQPLHDDDDMVHAVVNGELYDYAEIRKDLEAKGYKIYGQAFVHHLRGEFAFVLYDERLKVLIAARDRFGIKPLYYTVTNGCLILASEMKAMLPFGVWKPEWDMESIVLLGEMNDNRTVFKGVYKLPAGHLLISRARTPEPWIRCYWERSFRHPTLVEHRSLDEMIEGVRSRIMDSVRARLRSDVPLAVYLSGGLDSSAIAGVARHLLKEMDPSAQLDVFTLAFPDRPEVDEGPIARRTAEHIGARIHFVNPSEAELSENFERAVYHTEFPSHTFHPAGKLILSQYTRHLGFKVVLTGEGSDEVFGGYEFFVKDFLRAIDPAATKLHIPLPTFSELQDELQAMEARPLRQSHFVFFKRPVYDLHATLGGATVHDGAFHCSAITDALSPSAVDPHVLADYPLAVAEGLSPEARGRMITGRWHPLHSAMYTFSKSVLQNYILNALGDRVEMAGSIEGRPPFLDHLLVEYVDDLPP</sequence>
<comment type="caution">
    <text evidence="6">The sequence shown here is derived from an EMBL/GenBank/DDBJ whole genome shotgun (WGS) entry which is preliminary data.</text>
</comment>
<dbReference type="Gene3D" id="3.40.50.620">
    <property type="entry name" value="HUPs"/>
    <property type="match status" value="2"/>
</dbReference>
<dbReference type="PANTHER" id="PTHR43284:SF1">
    <property type="entry name" value="ASPARAGINE SYNTHETASE"/>
    <property type="match status" value="1"/>
</dbReference>
<feature type="non-terminal residue" evidence="6">
    <location>
        <position position="538"/>
    </location>
</feature>
<dbReference type="EMBL" id="JBAHYK010001583">
    <property type="protein sequence ID" value="KAL0567451.1"/>
    <property type="molecule type" value="Genomic_DNA"/>
</dbReference>
<dbReference type="InterPro" id="IPR001962">
    <property type="entry name" value="Asn_synthase"/>
</dbReference>